<dbReference type="InterPro" id="IPR050090">
    <property type="entry name" value="Tyrosine_recombinase_XerCD"/>
</dbReference>
<dbReference type="InterPro" id="IPR011010">
    <property type="entry name" value="DNA_brk_join_enz"/>
</dbReference>
<dbReference type="Proteomes" id="UP000320773">
    <property type="component" value="Unassembled WGS sequence"/>
</dbReference>
<dbReference type="Pfam" id="PF00589">
    <property type="entry name" value="Phage_integrase"/>
    <property type="match status" value="1"/>
</dbReference>
<dbReference type="GO" id="GO:0003677">
    <property type="term" value="F:DNA binding"/>
    <property type="evidence" value="ECO:0007669"/>
    <property type="project" value="UniProtKB-KW"/>
</dbReference>
<sequence>MPEAKFVLKEPNSNQKTLIYLFYNYSNQRLKYSTGEKIHPKFWNATKQRVKDSSQFPEYPEFNQRLKNIETAINTCYRRLLNNNQVITLELLKKELNKELNHEKLTTKQLDFLLWVKSEIEILKLDKKSGTIKVYNTLVKHLTEFSVARKYPLTFESITLEFYENFKDYILNEKKLLTNTFGKQIRTLKSFLNLATEKGVNTNNAFKSRLFKSPQENITHIYLTADEIELIYKADVKEKMYLDRVRDLFLIGCHTGLRFSDFTQLKEENLEQTKSGFVLNVKTKKTNERVVIPMKPVVKAIWDKYEGNLPRAISNQKMNEYLKELGKIAKIEKMEIIIKTSGKEVREVISPKYELITTHTARRSFATNAYLSNIPAISIMKFTGHLTESSFMKYIKVSQERNAELLGSHPFFN</sequence>
<reference evidence="5 6" key="1">
    <citation type="submission" date="2019-06" db="EMBL/GenBank/DDBJ databases">
        <title>Genomic Encyclopedia of Archaeal and Bacterial Type Strains, Phase II (KMG-II): from individual species to whole genera.</title>
        <authorList>
            <person name="Goeker M."/>
        </authorList>
    </citation>
    <scope>NUCLEOTIDE SEQUENCE [LARGE SCALE GENOMIC DNA]</scope>
    <source>
        <strain evidence="5 6">DSM 24789</strain>
    </source>
</reference>
<evidence type="ECO:0000256" key="2">
    <source>
        <dbReference type="ARBA" id="ARBA00023125"/>
    </source>
</evidence>
<protein>
    <submittedName>
        <fullName evidence="5">Site-specific recombinase XerD</fullName>
    </submittedName>
</protein>
<evidence type="ECO:0000313" key="5">
    <source>
        <dbReference type="EMBL" id="TQM41516.1"/>
    </source>
</evidence>
<dbReference type="RefSeq" id="WP_089081499.1">
    <property type="nucleotide sequence ID" value="NZ_VFPJ01000001.1"/>
</dbReference>
<evidence type="ECO:0000256" key="1">
    <source>
        <dbReference type="ARBA" id="ARBA00008857"/>
    </source>
</evidence>
<dbReference type="InterPro" id="IPR002104">
    <property type="entry name" value="Integrase_catalytic"/>
</dbReference>
<dbReference type="InterPro" id="IPR013762">
    <property type="entry name" value="Integrase-like_cat_sf"/>
</dbReference>
<dbReference type="InterPro" id="IPR010998">
    <property type="entry name" value="Integrase_recombinase_N"/>
</dbReference>
<name>A0A543G603_9FLAO</name>
<dbReference type="AlphaFoldDB" id="A0A543G603"/>
<comment type="caution">
    <text evidence="5">The sequence shown here is derived from an EMBL/GenBank/DDBJ whole genome shotgun (WGS) entry which is preliminary data.</text>
</comment>
<dbReference type="GO" id="GO:0015074">
    <property type="term" value="P:DNA integration"/>
    <property type="evidence" value="ECO:0007669"/>
    <property type="project" value="InterPro"/>
</dbReference>
<dbReference type="PROSITE" id="PS51898">
    <property type="entry name" value="TYR_RECOMBINASE"/>
    <property type="match status" value="1"/>
</dbReference>
<keyword evidence="2" id="KW-0238">DNA-binding</keyword>
<dbReference type="CDD" id="cd01185">
    <property type="entry name" value="INTN1_C_like"/>
    <property type="match status" value="1"/>
</dbReference>
<feature type="domain" description="Tyr recombinase" evidence="4">
    <location>
        <begin position="218"/>
        <end position="407"/>
    </location>
</feature>
<dbReference type="Gene3D" id="1.10.443.10">
    <property type="entry name" value="Intergrase catalytic core"/>
    <property type="match status" value="1"/>
</dbReference>
<gene>
    <name evidence="5" type="ORF">BC670_2493</name>
</gene>
<proteinExistence type="inferred from homology"/>
<dbReference type="SUPFAM" id="SSF56349">
    <property type="entry name" value="DNA breaking-rejoining enzymes"/>
    <property type="match status" value="1"/>
</dbReference>
<accession>A0A543G603</accession>
<dbReference type="GO" id="GO:0006310">
    <property type="term" value="P:DNA recombination"/>
    <property type="evidence" value="ECO:0007669"/>
    <property type="project" value="UniProtKB-KW"/>
</dbReference>
<evidence type="ECO:0000313" key="6">
    <source>
        <dbReference type="Proteomes" id="UP000320773"/>
    </source>
</evidence>
<organism evidence="5 6">
    <name type="scientific">Flavobacterium branchiophilum</name>
    <dbReference type="NCBI Taxonomy" id="55197"/>
    <lineage>
        <taxon>Bacteria</taxon>
        <taxon>Pseudomonadati</taxon>
        <taxon>Bacteroidota</taxon>
        <taxon>Flavobacteriia</taxon>
        <taxon>Flavobacteriales</taxon>
        <taxon>Flavobacteriaceae</taxon>
        <taxon>Flavobacterium</taxon>
    </lineage>
</organism>
<dbReference type="InterPro" id="IPR025269">
    <property type="entry name" value="SAM-like_dom"/>
</dbReference>
<evidence type="ECO:0000259" key="4">
    <source>
        <dbReference type="PROSITE" id="PS51898"/>
    </source>
</evidence>
<dbReference type="PANTHER" id="PTHR30349:SF64">
    <property type="entry name" value="PROPHAGE INTEGRASE INTD-RELATED"/>
    <property type="match status" value="1"/>
</dbReference>
<dbReference type="InterPro" id="IPR035386">
    <property type="entry name" value="Arm-DNA-bind_5"/>
</dbReference>
<comment type="similarity">
    <text evidence="1">Belongs to the 'phage' integrase family.</text>
</comment>
<dbReference type="Pfam" id="PF17293">
    <property type="entry name" value="Arm-DNA-bind_5"/>
    <property type="match status" value="1"/>
</dbReference>
<evidence type="ECO:0000256" key="3">
    <source>
        <dbReference type="ARBA" id="ARBA00023172"/>
    </source>
</evidence>
<keyword evidence="3" id="KW-0233">DNA recombination</keyword>
<dbReference type="PANTHER" id="PTHR30349">
    <property type="entry name" value="PHAGE INTEGRASE-RELATED"/>
    <property type="match status" value="1"/>
</dbReference>
<dbReference type="Gene3D" id="1.10.150.130">
    <property type="match status" value="1"/>
</dbReference>
<dbReference type="EMBL" id="VFPJ01000001">
    <property type="protein sequence ID" value="TQM41516.1"/>
    <property type="molecule type" value="Genomic_DNA"/>
</dbReference>
<dbReference type="Pfam" id="PF13102">
    <property type="entry name" value="Phage_int_SAM_5"/>
    <property type="match status" value="1"/>
</dbReference>